<protein>
    <submittedName>
        <fullName evidence="1">Uncharacterized protein</fullName>
    </submittedName>
</protein>
<organism evidence="1 2">
    <name type="scientific">Clavibacter michiganensis subsp. insidiosus</name>
    <dbReference type="NCBI Taxonomy" id="33014"/>
    <lineage>
        <taxon>Bacteria</taxon>
        <taxon>Bacillati</taxon>
        <taxon>Actinomycetota</taxon>
        <taxon>Actinomycetes</taxon>
        <taxon>Micrococcales</taxon>
        <taxon>Microbacteriaceae</taxon>
        <taxon>Clavibacter</taxon>
    </lineage>
</organism>
<accession>A0A0D5CKJ9</accession>
<evidence type="ECO:0000313" key="2">
    <source>
        <dbReference type="Proteomes" id="UP000032604"/>
    </source>
</evidence>
<dbReference type="Proteomes" id="UP000032604">
    <property type="component" value="Chromosome"/>
</dbReference>
<dbReference type="AlphaFoldDB" id="A0A0D5CKJ9"/>
<sequence length="123" mass="13437">MTRERSIVSHASPTSTTLRWIERTVIDAAITESLNAAGAERGLAPIAWRLGSLDEGIHLFGHADAHPVAVRAELIEAWIVHLGLADAFEDAREPTHQVGADVFWTGTVDDVTMQLRYPASTRP</sequence>
<dbReference type="RefSeq" id="WP_045529308.1">
    <property type="nucleotide sequence ID" value="NZ_CP011043.1"/>
</dbReference>
<name>A0A0D5CKJ9_9MICO</name>
<gene>
    <name evidence="1" type="ORF">VO01_12230</name>
</gene>
<dbReference type="PATRIC" id="fig|33014.5.peg.2520"/>
<dbReference type="EMBL" id="CP011043">
    <property type="protein sequence ID" value="AJW79787.1"/>
    <property type="molecule type" value="Genomic_DNA"/>
</dbReference>
<evidence type="ECO:0000313" key="1">
    <source>
        <dbReference type="EMBL" id="AJW79787.1"/>
    </source>
</evidence>
<reference evidence="1 2" key="1">
    <citation type="journal article" date="2015" name="Genome Announc.">
        <title>Complete Genome Sequence of Clavibacter michiganensis subsp. insidiosus R1-1 Using PacBio Single-Molecule Real-Time Technology.</title>
        <authorList>
            <person name="Lu Y."/>
            <person name="Samac D.A."/>
            <person name="Glazebrook J."/>
            <person name="Ishimaru C.A."/>
        </authorList>
    </citation>
    <scope>NUCLEOTIDE SEQUENCE [LARGE SCALE GENOMIC DNA]</scope>
    <source>
        <strain evidence="1 2">R1-1</strain>
    </source>
</reference>
<proteinExistence type="predicted"/>
<dbReference type="KEGG" id="cmh:VO01_12230"/>
<dbReference type="HOGENOM" id="CLU_2022632_0_0_11"/>